<protein>
    <recommendedName>
        <fullName evidence="3">Transcription initiation factor TFIID subunit 12</fullName>
    </recommendedName>
</protein>
<dbReference type="SUPFAM" id="SSF47113">
    <property type="entry name" value="Histone-fold"/>
    <property type="match status" value="1"/>
</dbReference>
<dbReference type="Proteomes" id="UP000095285">
    <property type="component" value="Unassembled WGS sequence"/>
</dbReference>
<sequence length="256" mass="27763">MSSNEETLTSATTSIAPTATVVSALPITVQAASHNSPAFVNLSVGELLQKQHRIAVVTVPASRTVTSSAVGVGNRFPIKPMTRQSLTDSITSRSSNCPLDANKLKEATAETSQLNAVRKLNIVDAIKAEGTSEQSHMVATSGSASILGSVQLDDLIRQIDPTSILDDPVKTMLTEFVDNFVDQVIERSCKLARHRGSDTLEAIDVDFILRRYYNYPTLLKREPQAKSDSTESAQKNAEMAAHNQRMALIKKTLKKP</sequence>
<dbReference type="InterPro" id="IPR037794">
    <property type="entry name" value="TAF12"/>
</dbReference>
<evidence type="ECO:0000256" key="3">
    <source>
        <dbReference type="ARBA" id="ARBA00017484"/>
    </source>
</evidence>
<dbReference type="STRING" id="7209.A0A1I7VM47"/>
<dbReference type="GO" id="GO:0046982">
    <property type="term" value="F:protein heterodimerization activity"/>
    <property type="evidence" value="ECO:0007669"/>
    <property type="project" value="InterPro"/>
</dbReference>
<dbReference type="eggNOG" id="KOG1142">
    <property type="taxonomic scope" value="Eukaryota"/>
</dbReference>
<dbReference type="InterPro" id="IPR003228">
    <property type="entry name" value="TFIID_TAF12_dom"/>
</dbReference>
<evidence type="ECO:0000256" key="1">
    <source>
        <dbReference type="ARBA" id="ARBA00004123"/>
    </source>
</evidence>
<comment type="similarity">
    <text evidence="2">Belongs to the TAF12 family.</text>
</comment>
<comment type="subcellular location">
    <subcellularLocation>
        <location evidence="1">Nucleus</location>
    </subcellularLocation>
</comment>
<evidence type="ECO:0000259" key="7">
    <source>
        <dbReference type="Pfam" id="PF03847"/>
    </source>
</evidence>
<dbReference type="GO" id="GO:0003677">
    <property type="term" value="F:DNA binding"/>
    <property type="evidence" value="ECO:0007669"/>
    <property type="project" value="TreeGrafter"/>
</dbReference>
<feature type="domain" description="Transcription initiation factor TFIID subunit 12" evidence="7">
    <location>
        <begin position="151"/>
        <end position="214"/>
    </location>
</feature>
<dbReference type="Gene3D" id="1.10.20.10">
    <property type="entry name" value="Histone, subunit A"/>
    <property type="match status" value="1"/>
</dbReference>
<evidence type="ECO:0000313" key="9">
    <source>
        <dbReference type="WBParaSite" id="EN70_4087"/>
    </source>
</evidence>
<dbReference type="PANTHER" id="PTHR12264:SF21">
    <property type="entry name" value="TRANSCRIPTION INITIATION FACTOR TFIID SUBUNIT 12"/>
    <property type="match status" value="1"/>
</dbReference>
<organism evidence="8 9">
    <name type="scientific">Loa loa</name>
    <name type="common">Eye worm</name>
    <name type="synonym">Filaria loa</name>
    <dbReference type="NCBI Taxonomy" id="7209"/>
    <lineage>
        <taxon>Eukaryota</taxon>
        <taxon>Metazoa</taxon>
        <taxon>Ecdysozoa</taxon>
        <taxon>Nematoda</taxon>
        <taxon>Chromadorea</taxon>
        <taxon>Rhabditida</taxon>
        <taxon>Spirurina</taxon>
        <taxon>Spiruromorpha</taxon>
        <taxon>Filarioidea</taxon>
        <taxon>Onchocercidae</taxon>
        <taxon>Loa</taxon>
    </lineage>
</organism>
<keyword evidence="6" id="KW-0539">Nucleus</keyword>
<dbReference type="AlphaFoldDB" id="A0A1I7VM47"/>
<evidence type="ECO:0000256" key="2">
    <source>
        <dbReference type="ARBA" id="ARBA00007530"/>
    </source>
</evidence>
<dbReference type="Pfam" id="PF03847">
    <property type="entry name" value="TFIID_20kDa"/>
    <property type="match status" value="1"/>
</dbReference>
<dbReference type="GO" id="GO:0005669">
    <property type="term" value="C:transcription factor TFIID complex"/>
    <property type="evidence" value="ECO:0007669"/>
    <property type="project" value="InterPro"/>
</dbReference>
<evidence type="ECO:0000256" key="6">
    <source>
        <dbReference type="ARBA" id="ARBA00023242"/>
    </source>
</evidence>
<name>A0A1I7VM47_LOALO</name>
<dbReference type="CDD" id="cd07981">
    <property type="entry name" value="HFD_TAF12"/>
    <property type="match status" value="1"/>
</dbReference>
<dbReference type="WBParaSite" id="EN70_4087">
    <property type="protein sequence ID" value="EN70_4087"/>
    <property type="gene ID" value="EN70_4087"/>
</dbReference>
<dbReference type="InterPro" id="IPR009072">
    <property type="entry name" value="Histone-fold"/>
</dbReference>
<evidence type="ECO:0000256" key="5">
    <source>
        <dbReference type="ARBA" id="ARBA00023163"/>
    </source>
</evidence>
<reference evidence="8" key="1">
    <citation type="submission" date="2012-04" db="EMBL/GenBank/DDBJ databases">
        <title>The Genome Sequence of Loa loa.</title>
        <authorList>
            <consortium name="The Broad Institute Genome Sequencing Platform"/>
            <consortium name="Broad Institute Genome Sequencing Center for Infectious Disease"/>
            <person name="Nutman T.B."/>
            <person name="Fink D.L."/>
            <person name="Russ C."/>
            <person name="Young S."/>
            <person name="Zeng Q."/>
            <person name="Gargeya S."/>
            <person name="Alvarado L."/>
            <person name="Berlin A."/>
            <person name="Chapman S.B."/>
            <person name="Chen Z."/>
            <person name="Freedman E."/>
            <person name="Gellesch M."/>
            <person name="Goldberg J."/>
            <person name="Griggs A."/>
            <person name="Gujja S."/>
            <person name="Heilman E.R."/>
            <person name="Heiman D."/>
            <person name="Howarth C."/>
            <person name="Mehta T."/>
            <person name="Neiman D."/>
            <person name="Pearson M."/>
            <person name="Roberts A."/>
            <person name="Saif S."/>
            <person name="Shea T."/>
            <person name="Shenoy N."/>
            <person name="Sisk P."/>
            <person name="Stolte C."/>
            <person name="Sykes S."/>
            <person name="White J."/>
            <person name="Yandava C."/>
            <person name="Haas B."/>
            <person name="Henn M.R."/>
            <person name="Nusbaum C."/>
            <person name="Birren B."/>
        </authorList>
    </citation>
    <scope>NUCLEOTIDE SEQUENCE [LARGE SCALE GENOMIC DNA]</scope>
</reference>
<evidence type="ECO:0000313" key="8">
    <source>
        <dbReference type="Proteomes" id="UP000095285"/>
    </source>
</evidence>
<dbReference type="PANTHER" id="PTHR12264">
    <property type="entry name" value="TRANSCRIPTION INITIATION FACTOR TFIID SUBUNIT 12"/>
    <property type="match status" value="1"/>
</dbReference>
<reference evidence="9" key="2">
    <citation type="submission" date="2016-11" db="UniProtKB">
        <authorList>
            <consortium name="WormBaseParasite"/>
        </authorList>
    </citation>
    <scope>IDENTIFICATION</scope>
</reference>
<keyword evidence="8" id="KW-1185">Reference proteome</keyword>
<dbReference type="GO" id="GO:0017025">
    <property type="term" value="F:TBP-class protein binding"/>
    <property type="evidence" value="ECO:0007669"/>
    <property type="project" value="TreeGrafter"/>
</dbReference>
<evidence type="ECO:0000256" key="4">
    <source>
        <dbReference type="ARBA" id="ARBA00023015"/>
    </source>
</evidence>
<dbReference type="GO" id="GO:0051123">
    <property type="term" value="P:RNA polymerase II preinitiation complex assembly"/>
    <property type="evidence" value="ECO:0007669"/>
    <property type="project" value="TreeGrafter"/>
</dbReference>
<keyword evidence="5" id="KW-0804">Transcription</keyword>
<keyword evidence="4" id="KW-0805">Transcription regulation</keyword>
<dbReference type="GO" id="GO:0000124">
    <property type="term" value="C:SAGA complex"/>
    <property type="evidence" value="ECO:0007669"/>
    <property type="project" value="InterPro"/>
</dbReference>
<proteinExistence type="inferred from homology"/>
<accession>A0A1I7VM47</accession>